<reference evidence="2 3" key="1">
    <citation type="submission" date="2014-04" db="EMBL/GenBank/DDBJ databases">
        <authorList>
            <consortium name="DOE Joint Genome Institute"/>
            <person name="Kuo A."/>
            <person name="Kohler A."/>
            <person name="Jargeat P."/>
            <person name="Nagy L.G."/>
            <person name="Floudas D."/>
            <person name="Copeland A."/>
            <person name="Barry K.W."/>
            <person name="Cichocki N."/>
            <person name="Veneault-Fourrey C."/>
            <person name="LaButti K."/>
            <person name="Lindquist E.A."/>
            <person name="Lipzen A."/>
            <person name="Lundell T."/>
            <person name="Morin E."/>
            <person name="Murat C."/>
            <person name="Sun H."/>
            <person name="Tunlid A."/>
            <person name="Henrissat B."/>
            <person name="Grigoriev I.V."/>
            <person name="Hibbett D.S."/>
            <person name="Martin F."/>
            <person name="Nordberg H.P."/>
            <person name="Cantor M.N."/>
            <person name="Hua S.X."/>
        </authorList>
    </citation>
    <scope>NUCLEOTIDE SEQUENCE [LARGE SCALE GENOMIC DNA]</scope>
    <source>
        <strain evidence="2 3">Ve08.2h10</strain>
    </source>
</reference>
<reference evidence="3" key="2">
    <citation type="submission" date="2015-01" db="EMBL/GenBank/DDBJ databases">
        <title>Evolutionary Origins and Diversification of the Mycorrhizal Mutualists.</title>
        <authorList>
            <consortium name="DOE Joint Genome Institute"/>
            <consortium name="Mycorrhizal Genomics Consortium"/>
            <person name="Kohler A."/>
            <person name="Kuo A."/>
            <person name="Nagy L.G."/>
            <person name="Floudas D."/>
            <person name="Copeland A."/>
            <person name="Barry K.W."/>
            <person name="Cichocki N."/>
            <person name="Veneault-Fourrey C."/>
            <person name="LaButti K."/>
            <person name="Lindquist E.A."/>
            <person name="Lipzen A."/>
            <person name="Lundell T."/>
            <person name="Morin E."/>
            <person name="Murat C."/>
            <person name="Riley R."/>
            <person name="Ohm R."/>
            <person name="Sun H."/>
            <person name="Tunlid A."/>
            <person name="Henrissat B."/>
            <person name="Grigoriev I.V."/>
            <person name="Hibbett D.S."/>
            <person name="Martin F."/>
        </authorList>
    </citation>
    <scope>NUCLEOTIDE SEQUENCE [LARGE SCALE GENOMIC DNA]</scope>
    <source>
        <strain evidence="3">Ve08.2h10</strain>
    </source>
</reference>
<dbReference type="PANTHER" id="PTHR40465">
    <property type="entry name" value="CHROMOSOME 1, WHOLE GENOME SHOTGUN SEQUENCE"/>
    <property type="match status" value="1"/>
</dbReference>
<dbReference type="OrthoDB" id="2971182at2759"/>
<accession>A0A0D0E1X2</accession>
<name>A0A0D0E1X2_9AGAM</name>
<feature type="transmembrane region" description="Helical" evidence="1">
    <location>
        <begin position="109"/>
        <end position="131"/>
    </location>
</feature>
<protein>
    <submittedName>
        <fullName evidence="2">Uncharacterized protein</fullName>
    </submittedName>
</protein>
<organism evidence="2 3">
    <name type="scientific">Paxillus rubicundulus Ve08.2h10</name>
    <dbReference type="NCBI Taxonomy" id="930991"/>
    <lineage>
        <taxon>Eukaryota</taxon>
        <taxon>Fungi</taxon>
        <taxon>Dikarya</taxon>
        <taxon>Basidiomycota</taxon>
        <taxon>Agaricomycotina</taxon>
        <taxon>Agaricomycetes</taxon>
        <taxon>Agaricomycetidae</taxon>
        <taxon>Boletales</taxon>
        <taxon>Paxilineae</taxon>
        <taxon>Paxillaceae</taxon>
        <taxon>Paxillus</taxon>
    </lineage>
</organism>
<evidence type="ECO:0000313" key="2">
    <source>
        <dbReference type="EMBL" id="KIK97886.1"/>
    </source>
</evidence>
<sequence length="218" mass="24380">MATNYLKEKQISLFVGITLALFMYGISLCQQYYYYRAYPHDRIHQKCLAMNCIRGVNTLQLYCLVQQQWRCFVTGHGDLGAFKAFPWQDMFVVPYMVQWSTGSFGAADVSLLAGGGILCDMVITVSVYYYLRPSRTGARSGITFAVWITRYVQGPMSPFVAPIMVTSQSYVNSLMTVLNARKPSQCSGAQLSTIQVPTLPTIHEEEQGVGRSAVVSYV</sequence>
<keyword evidence="3" id="KW-1185">Reference proteome</keyword>
<dbReference type="Proteomes" id="UP000054538">
    <property type="component" value="Unassembled WGS sequence"/>
</dbReference>
<evidence type="ECO:0000313" key="3">
    <source>
        <dbReference type="Proteomes" id="UP000054538"/>
    </source>
</evidence>
<dbReference type="EMBL" id="KN824916">
    <property type="protein sequence ID" value="KIK97886.1"/>
    <property type="molecule type" value="Genomic_DNA"/>
</dbReference>
<keyword evidence="1" id="KW-0472">Membrane</keyword>
<dbReference type="PANTHER" id="PTHR40465:SF1">
    <property type="entry name" value="DUF6534 DOMAIN-CONTAINING PROTEIN"/>
    <property type="match status" value="1"/>
</dbReference>
<keyword evidence="1" id="KW-1133">Transmembrane helix</keyword>
<evidence type="ECO:0000256" key="1">
    <source>
        <dbReference type="SAM" id="Phobius"/>
    </source>
</evidence>
<gene>
    <name evidence="2" type="ORF">PAXRUDRAFT_135375</name>
</gene>
<dbReference type="InParanoid" id="A0A0D0E1X2"/>
<dbReference type="HOGENOM" id="CLU_1267257_0_0_1"/>
<dbReference type="AlphaFoldDB" id="A0A0D0E1X2"/>
<feature type="transmembrane region" description="Helical" evidence="1">
    <location>
        <begin position="12"/>
        <end position="33"/>
    </location>
</feature>
<keyword evidence="1" id="KW-0812">Transmembrane</keyword>
<proteinExistence type="predicted"/>